<feature type="domain" description="N-acetyltransferase" evidence="1">
    <location>
        <begin position="107"/>
        <end position="259"/>
    </location>
</feature>
<dbReference type="PROSITE" id="PS51186">
    <property type="entry name" value="GNAT"/>
    <property type="match status" value="1"/>
</dbReference>
<dbReference type="InterPro" id="IPR016181">
    <property type="entry name" value="Acyl_CoA_acyltransferase"/>
</dbReference>
<evidence type="ECO:0000259" key="1">
    <source>
        <dbReference type="PROSITE" id="PS51186"/>
    </source>
</evidence>
<dbReference type="InterPro" id="IPR000182">
    <property type="entry name" value="GNAT_dom"/>
</dbReference>
<accession>A0A6J4L126</accession>
<protein>
    <recommendedName>
        <fullName evidence="1">N-acetyltransferase domain-containing protein</fullName>
    </recommendedName>
</protein>
<dbReference type="SUPFAM" id="SSF55729">
    <property type="entry name" value="Acyl-CoA N-acyltransferases (Nat)"/>
    <property type="match status" value="1"/>
</dbReference>
<dbReference type="Gene3D" id="3.40.630.30">
    <property type="match status" value="1"/>
</dbReference>
<dbReference type="Pfam" id="PF00583">
    <property type="entry name" value="Acetyltransf_1"/>
    <property type="match status" value="1"/>
</dbReference>
<name>A0A6J4L126_9ACTN</name>
<reference evidence="2" key="1">
    <citation type="submission" date="2020-02" db="EMBL/GenBank/DDBJ databases">
        <authorList>
            <person name="Meier V. D."/>
        </authorList>
    </citation>
    <scope>NUCLEOTIDE SEQUENCE</scope>
    <source>
        <strain evidence="2">AVDCRST_MAG46</strain>
    </source>
</reference>
<organism evidence="2">
    <name type="scientific">uncultured Nocardioidaceae bacterium</name>
    <dbReference type="NCBI Taxonomy" id="253824"/>
    <lineage>
        <taxon>Bacteria</taxon>
        <taxon>Bacillati</taxon>
        <taxon>Actinomycetota</taxon>
        <taxon>Actinomycetes</taxon>
        <taxon>Propionibacteriales</taxon>
        <taxon>Nocardioidaceae</taxon>
        <taxon>environmental samples</taxon>
    </lineage>
</organism>
<gene>
    <name evidence="2" type="ORF">AVDCRST_MAG46-822</name>
</gene>
<dbReference type="AlphaFoldDB" id="A0A6J4L126"/>
<sequence>MTTDPLGDGPNRETLTSDGTTVLWWTRGDTDRDGLPWADGAVRPDRVGVADCADVVLRELSGWALSTSDAGLAGALESQRARVLRSALSMSLPLTEEPALRGVPDRISVGALTAGDVADRADEIGAVAFRSYGSDHSWADEAEAASFMRRAGSGEVLGPLLDSSVLATRGDAVVGACLITDRAGEPPFGGPWLLDIFRDPGDPAKGIGGAMLAHAARSLRSVGLSALSLAVTADNEPALALYRSLGFEELGQSWTLAVP</sequence>
<dbReference type="GO" id="GO:0016747">
    <property type="term" value="F:acyltransferase activity, transferring groups other than amino-acyl groups"/>
    <property type="evidence" value="ECO:0007669"/>
    <property type="project" value="InterPro"/>
</dbReference>
<proteinExistence type="predicted"/>
<dbReference type="EMBL" id="CADCUD010000060">
    <property type="protein sequence ID" value="CAA9320942.1"/>
    <property type="molecule type" value="Genomic_DNA"/>
</dbReference>
<evidence type="ECO:0000313" key="2">
    <source>
        <dbReference type="EMBL" id="CAA9320942.1"/>
    </source>
</evidence>